<sequence length="972" mass="108863">MAIECLVLGAGQEVGKSCVVVSINGKRIMFDCGMHMGYDDHRRYPDFSLISTTGDFDSALDCVIVTHFHLDHVGALPYFTEVCGYNGPVYMTYPTKALAPLMLEDYRKVMVDRRGEEEHFTSDHIFACMKKVIAVDLKQTVQVDKDLQIRAYYAGHVLGAAMFYAKVGDSAMVYTGDYNMTPDRHLGAAQIDRLQLDLLITESTYATTIRDSKYAREREFLKVVHKCVAAGGKVLIPTFALGRAQELCILLDDYWERMNLKIPIYFSAGLTIQANMYYKMLIGWTSQKVKETYTTHNAFDFKNVCNFDRSLIDAPGPCVLFATPGMISGGFSLEVFKHWAPSEMNLVTLPGYCVAGTIGHKLMSGKPTKINLDKDTQIDVRCQIHQLSFSPHTDAKGIMDLVKFLSPKHVILVHGEKPKMASLRERVQSELGIHCYVPANCDTVSIPSTVFVKAHASDMFIHSCLSPNFGFLNKSSEDTSNSILDGTSRTSWLQVTDERVTEGILVMEKSKKARVVHQDELLLMLGEKQHEVQMAYCCPVHVDNLDEARMIHSSAHDVLGLSNKYSWLQQLFAELTTDFPGRNIQNLGEQLQVESFHVSTCWKDDCPYRIIDSPRRKLAAVYFCCTWSGDTHSPLLTRQEPPSSTTARPTLLAVLLGRATGRRGPSMLVRETAARELEERRADWGYSKPVVALDMLWNTAFVVVSIVMLILTVNEKPNTPVRIWICGYALQCLVHVVLVWLEYRRRNTRIVRDEERQRETGGGNVDSEDGDGSDRGTLSSSQSSVAKQCESVNTMASFVWWIVGFYWVVSGGDALLQHAPRLYWLAVVFLAFDVFFAIFCVVLACLIGIALCCCLPCIIAILYAVAGQEGASEADLSVLPKYRFQVMGDEEKPSVGSGKMVPIETSSEYLANERILLPEDAECCICLCPYEDGVELHTLPCNHHFHSTCIVKWLKMNAICPLCKYNILKGNE</sequence>
<comment type="caution">
    <text evidence="1">The sequence shown here is derived from an EMBL/GenBank/DDBJ whole genome shotgun (WGS) entry which is preliminary data.</text>
</comment>
<reference evidence="2" key="1">
    <citation type="journal article" date="2016" name="Nat. Biotechnol.">
        <title>Sequencing wild and cultivated cassava and related species reveals extensive interspecific hybridization and genetic diversity.</title>
        <authorList>
            <person name="Bredeson J.V."/>
            <person name="Lyons J.B."/>
            <person name="Prochnik S.E."/>
            <person name="Wu G.A."/>
            <person name="Ha C.M."/>
            <person name="Edsinger-Gonzales E."/>
            <person name="Grimwood J."/>
            <person name="Schmutz J."/>
            <person name="Rabbi I.Y."/>
            <person name="Egesi C."/>
            <person name="Nauluvula P."/>
            <person name="Lebot V."/>
            <person name="Ndunguru J."/>
            <person name="Mkamilo G."/>
            <person name="Bart R.S."/>
            <person name="Setter T.L."/>
            <person name="Gleadow R.M."/>
            <person name="Kulakow P."/>
            <person name="Ferguson M.E."/>
            <person name="Rounsley S."/>
            <person name="Rokhsar D.S."/>
        </authorList>
    </citation>
    <scope>NUCLEOTIDE SEQUENCE [LARGE SCALE GENOMIC DNA]</scope>
    <source>
        <strain evidence="2">cv. AM560-2</strain>
    </source>
</reference>
<dbReference type="EMBL" id="CM004403">
    <property type="protein sequence ID" value="KAG8634776.1"/>
    <property type="molecule type" value="Genomic_DNA"/>
</dbReference>
<organism evidence="1 2">
    <name type="scientific">Manihot esculenta</name>
    <name type="common">Cassava</name>
    <name type="synonym">Jatropha manihot</name>
    <dbReference type="NCBI Taxonomy" id="3983"/>
    <lineage>
        <taxon>Eukaryota</taxon>
        <taxon>Viridiplantae</taxon>
        <taxon>Streptophyta</taxon>
        <taxon>Embryophyta</taxon>
        <taxon>Tracheophyta</taxon>
        <taxon>Spermatophyta</taxon>
        <taxon>Magnoliopsida</taxon>
        <taxon>eudicotyledons</taxon>
        <taxon>Gunneridae</taxon>
        <taxon>Pentapetalae</taxon>
        <taxon>rosids</taxon>
        <taxon>fabids</taxon>
        <taxon>Malpighiales</taxon>
        <taxon>Euphorbiaceae</taxon>
        <taxon>Crotonoideae</taxon>
        <taxon>Manihoteae</taxon>
        <taxon>Manihot</taxon>
    </lineage>
</organism>
<evidence type="ECO:0000313" key="2">
    <source>
        <dbReference type="Proteomes" id="UP000091857"/>
    </source>
</evidence>
<evidence type="ECO:0000313" key="1">
    <source>
        <dbReference type="EMBL" id="KAG8634776.1"/>
    </source>
</evidence>
<gene>
    <name evidence="1" type="ORF">MANES_17G084001v8</name>
</gene>
<dbReference type="Proteomes" id="UP000091857">
    <property type="component" value="Chromosome 17"/>
</dbReference>
<keyword evidence="2" id="KW-1185">Reference proteome</keyword>
<name>A0ACB7G4E3_MANES</name>
<protein>
    <submittedName>
        <fullName evidence="1">Uncharacterized protein</fullName>
    </submittedName>
</protein>
<accession>A0ACB7G4E3</accession>
<proteinExistence type="predicted"/>